<dbReference type="Proteomes" id="UP000482155">
    <property type="component" value="Unassembled WGS sequence"/>
</dbReference>
<feature type="region of interest" description="Disordered" evidence="1">
    <location>
        <begin position="68"/>
        <end position="91"/>
    </location>
</feature>
<organism evidence="2 3">
    <name type="scientific">Noviherbaspirillum galbum</name>
    <dbReference type="NCBI Taxonomy" id="2709383"/>
    <lineage>
        <taxon>Bacteria</taxon>
        <taxon>Pseudomonadati</taxon>
        <taxon>Pseudomonadota</taxon>
        <taxon>Betaproteobacteria</taxon>
        <taxon>Burkholderiales</taxon>
        <taxon>Oxalobacteraceae</taxon>
        <taxon>Noviherbaspirillum</taxon>
    </lineage>
</organism>
<keyword evidence="3" id="KW-1185">Reference proteome</keyword>
<evidence type="ECO:0000313" key="2">
    <source>
        <dbReference type="EMBL" id="NEX61951.1"/>
    </source>
</evidence>
<name>A0A6B3SME4_9BURK</name>
<dbReference type="RefSeq" id="WP_163963682.1">
    <property type="nucleotide sequence ID" value="NZ_JAAIVB010000041.1"/>
</dbReference>
<proteinExistence type="predicted"/>
<dbReference type="InterPro" id="IPR029058">
    <property type="entry name" value="AB_hydrolase_fold"/>
</dbReference>
<comment type="caution">
    <text evidence="2">The sequence shown here is derived from an EMBL/GenBank/DDBJ whole genome shotgun (WGS) entry which is preliminary data.</text>
</comment>
<evidence type="ECO:0000313" key="3">
    <source>
        <dbReference type="Proteomes" id="UP000482155"/>
    </source>
</evidence>
<dbReference type="EMBL" id="JAAIVB010000041">
    <property type="protein sequence ID" value="NEX61951.1"/>
    <property type="molecule type" value="Genomic_DNA"/>
</dbReference>
<reference evidence="2 3" key="1">
    <citation type="submission" date="2020-02" db="EMBL/GenBank/DDBJ databases">
        <authorList>
            <person name="Kim M.K."/>
        </authorList>
    </citation>
    <scope>NUCLEOTIDE SEQUENCE [LARGE SCALE GENOMIC DNA]</scope>
    <source>
        <strain evidence="2 3">17J57-3</strain>
    </source>
</reference>
<sequence length="91" mass="10072">MKDAGWLGERVIRLETTLYKPEGTGPFPVMIFNHGSSNGPIPSSYIEKAAALGNRGKIHHLDPNQVLKIEQNEDLSKRGNDVHLPHSETKS</sequence>
<evidence type="ECO:0000256" key="1">
    <source>
        <dbReference type="SAM" id="MobiDB-lite"/>
    </source>
</evidence>
<protein>
    <submittedName>
        <fullName evidence="2">Uncharacterized protein</fullName>
    </submittedName>
</protein>
<feature type="compositionally biased region" description="Basic and acidic residues" evidence="1">
    <location>
        <begin position="70"/>
        <end position="91"/>
    </location>
</feature>
<gene>
    <name evidence="2" type="ORF">G3574_12760</name>
</gene>
<dbReference type="AlphaFoldDB" id="A0A6B3SME4"/>
<dbReference type="Gene3D" id="3.40.50.1820">
    <property type="entry name" value="alpha/beta hydrolase"/>
    <property type="match status" value="1"/>
</dbReference>
<accession>A0A6B3SME4</accession>